<reference evidence="3 4" key="1">
    <citation type="submission" date="2017-11" db="EMBL/GenBank/DDBJ databases">
        <title>Genomic Encyclopedia of Archaeal and Bacterial Type Strains, Phase II (KMG-II): From Individual Species to Whole Genera.</title>
        <authorList>
            <person name="Goeker M."/>
        </authorList>
    </citation>
    <scope>NUCLEOTIDE SEQUENCE [LARGE SCALE GENOMIC DNA]</scope>
    <source>
        <strain evidence="3 4">DSM 25625</strain>
    </source>
</reference>
<keyword evidence="2" id="KW-0812">Transmembrane</keyword>
<dbReference type="EMBL" id="PGFB01000001">
    <property type="protein sequence ID" value="PJJ65690.1"/>
    <property type="molecule type" value="Genomic_DNA"/>
</dbReference>
<keyword evidence="2" id="KW-0472">Membrane</keyword>
<evidence type="ECO:0008006" key="5">
    <source>
        <dbReference type="Google" id="ProtNLM"/>
    </source>
</evidence>
<feature type="transmembrane region" description="Helical" evidence="2">
    <location>
        <begin position="77"/>
        <end position="95"/>
    </location>
</feature>
<organism evidence="3 4">
    <name type="scientific">Compostimonas suwonensis</name>
    <dbReference type="NCBI Taxonomy" id="1048394"/>
    <lineage>
        <taxon>Bacteria</taxon>
        <taxon>Bacillati</taxon>
        <taxon>Actinomycetota</taxon>
        <taxon>Actinomycetes</taxon>
        <taxon>Micrococcales</taxon>
        <taxon>Microbacteriaceae</taxon>
        <taxon>Compostimonas</taxon>
    </lineage>
</organism>
<evidence type="ECO:0000256" key="1">
    <source>
        <dbReference type="SAM" id="MobiDB-lite"/>
    </source>
</evidence>
<evidence type="ECO:0000313" key="3">
    <source>
        <dbReference type="EMBL" id="PJJ65690.1"/>
    </source>
</evidence>
<name>A0A2M9C583_9MICO</name>
<feature type="transmembrane region" description="Helical" evidence="2">
    <location>
        <begin position="45"/>
        <end position="65"/>
    </location>
</feature>
<dbReference type="Proteomes" id="UP000230161">
    <property type="component" value="Unassembled WGS sequence"/>
</dbReference>
<sequence length="211" mass="22026">MPGDPRTPAPNPPGADPNPPGADPNPPGADNPPGAPGTSIRKPRMSVQILTNTLLIAVLLVWISTRQLSWRAVRVDSVWRFPAILAIVGVVVTASQYGSLVLAPIDVAAVLVEAAAAVAVGIAMGRIAMLRSTGGTVETRTGWWGVALWVVFIAVRVGMDVAAARLGSDLAASTGLIIVMIAVNRFARAAVLVHRLRRDAAVEVEAARSRV</sequence>
<evidence type="ECO:0000313" key="4">
    <source>
        <dbReference type="Proteomes" id="UP000230161"/>
    </source>
</evidence>
<feature type="transmembrane region" description="Helical" evidence="2">
    <location>
        <begin position="107"/>
        <end position="129"/>
    </location>
</feature>
<feature type="transmembrane region" description="Helical" evidence="2">
    <location>
        <begin position="141"/>
        <end position="158"/>
    </location>
</feature>
<proteinExistence type="predicted"/>
<keyword evidence="4" id="KW-1185">Reference proteome</keyword>
<feature type="region of interest" description="Disordered" evidence="1">
    <location>
        <begin position="1"/>
        <end position="41"/>
    </location>
</feature>
<comment type="caution">
    <text evidence="3">The sequence shown here is derived from an EMBL/GenBank/DDBJ whole genome shotgun (WGS) entry which is preliminary data.</text>
</comment>
<feature type="transmembrane region" description="Helical" evidence="2">
    <location>
        <begin position="170"/>
        <end position="187"/>
    </location>
</feature>
<dbReference type="AlphaFoldDB" id="A0A2M9C583"/>
<evidence type="ECO:0000256" key="2">
    <source>
        <dbReference type="SAM" id="Phobius"/>
    </source>
</evidence>
<protein>
    <recommendedName>
        <fullName evidence="5">DUF1453 family protein</fullName>
    </recommendedName>
</protein>
<accession>A0A2M9C583</accession>
<keyword evidence="2" id="KW-1133">Transmembrane helix</keyword>
<gene>
    <name evidence="3" type="ORF">CLV54_0727</name>
</gene>
<feature type="compositionally biased region" description="Pro residues" evidence="1">
    <location>
        <begin position="1"/>
        <end position="35"/>
    </location>
</feature>